<reference evidence="3" key="1">
    <citation type="submission" date="2021-01" db="EMBL/GenBank/DDBJ databases">
        <title>Whole genome shotgun sequence of Virgisporangium aliadipatigenens NBRC 105644.</title>
        <authorList>
            <person name="Komaki H."/>
            <person name="Tamura T."/>
        </authorList>
    </citation>
    <scope>NUCLEOTIDE SEQUENCE</scope>
    <source>
        <strain evidence="3">NBRC 105644</strain>
    </source>
</reference>
<sequence length="77" mass="7443">MRKFVLLAFLAATLVTAAGCNDDDDCKSESAPAFVMAKPGGGSGGGGSGSRGGGKSGKRGGSGGSGVTNRTQCDDDD</sequence>
<evidence type="ECO:0000256" key="2">
    <source>
        <dbReference type="SAM" id="SignalP"/>
    </source>
</evidence>
<accession>A0A8J3YFS4</accession>
<dbReference type="Proteomes" id="UP000619260">
    <property type="component" value="Unassembled WGS sequence"/>
</dbReference>
<comment type="caution">
    <text evidence="3">The sequence shown here is derived from an EMBL/GenBank/DDBJ whole genome shotgun (WGS) entry which is preliminary data.</text>
</comment>
<evidence type="ECO:0000313" key="3">
    <source>
        <dbReference type="EMBL" id="GIJ43443.1"/>
    </source>
</evidence>
<name>A0A8J3YFS4_9ACTN</name>
<gene>
    <name evidence="3" type="ORF">Val02_03290</name>
</gene>
<proteinExistence type="predicted"/>
<keyword evidence="2" id="KW-0732">Signal</keyword>
<feature type="chain" id="PRO_5035214654" description="Lipoprotein" evidence="2">
    <location>
        <begin position="18"/>
        <end position="77"/>
    </location>
</feature>
<feature type="signal peptide" evidence="2">
    <location>
        <begin position="1"/>
        <end position="17"/>
    </location>
</feature>
<organism evidence="3 4">
    <name type="scientific">Virgisporangium aliadipatigenens</name>
    <dbReference type="NCBI Taxonomy" id="741659"/>
    <lineage>
        <taxon>Bacteria</taxon>
        <taxon>Bacillati</taxon>
        <taxon>Actinomycetota</taxon>
        <taxon>Actinomycetes</taxon>
        <taxon>Micromonosporales</taxon>
        <taxon>Micromonosporaceae</taxon>
        <taxon>Virgisporangium</taxon>
    </lineage>
</organism>
<feature type="compositionally biased region" description="Gly residues" evidence="1">
    <location>
        <begin position="39"/>
        <end position="66"/>
    </location>
</feature>
<evidence type="ECO:0008006" key="5">
    <source>
        <dbReference type="Google" id="ProtNLM"/>
    </source>
</evidence>
<dbReference type="PROSITE" id="PS51257">
    <property type="entry name" value="PROKAR_LIPOPROTEIN"/>
    <property type="match status" value="1"/>
</dbReference>
<dbReference type="AlphaFoldDB" id="A0A8J3YFS4"/>
<evidence type="ECO:0000313" key="4">
    <source>
        <dbReference type="Proteomes" id="UP000619260"/>
    </source>
</evidence>
<keyword evidence="4" id="KW-1185">Reference proteome</keyword>
<protein>
    <recommendedName>
        <fullName evidence="5">Lipoprotein</fullName>
    </recommendedName>
</protein>
<dbReference type="EMBL" id="BOPF01000002">
    <property type="protein sequence ID" value="GIJ43443.1"/>
    <property type="molecule type" value="Genomic_DNA"/>
</dbReference>
<evidence type="ECO:0000256" key="1">
    <source>
        <dbReference type="SAM" id="MobiDB-lite"/>
    </source>
</evidence>
<feature type="region of interest" description="Disordered" evidence="1">
    <location>
        <begin position="31"/>
        <end position="77"/>
    </location>
</feature>
<dbReference type="RefSeq" id="WP_203897022.1">
    <property type="nucleotide sequence ID" value="NZ_BOPF01000002.1"/>
</dbReference>